<gene>
    <name evidence="1" type="ORF">UFOVP45_102</name>
</gene>
<protein>
    <submittedName>
        <fullName evidence="1">Uncharacterized protein</fullName>
    </submittedName>
</protein>
<sequence>MAGRMREVVGAHSTWYVCDEHGWDFTNEDGDTCPVCKGEALAEARIIKLLDSDEAWQAIDADSVSQKHETVNGLIALIKGENK</sequence>
<dbReference type="EMBL" id="LR796175">
    <property type="protein sequence ID" value="CAB4124021.1"/>
    <property type="molecule type" value="Genomic_DNA"/>
</dbReference>
<accession>A0A6J5KQ57</accession>
<evidence type="ECO:0000313" key="1">
    <source>
        <dbReference type="EMBL" id="CAB4124021.1"/>
    </source>
</evidence>
<reference evidence="1" key="1">
    <citation type="submission" date="2020-04" db="EMBL/GenBank/DDBJ databases">
        <authorList>
            <person name="Chiriac C."/>
            <person name="Salcher M."/>
            <person name="Ghai R."/>
            <person name="Kavagutti S V."/>
        </authorList>
    </citation>
    <scope>NUCLEOTIDE SEQUENCE</scope>
</reference>
<proteinExistence type="predicted"/>
<organism evidence="1">
    <name type="scientific">uncultured Caudovirales phage</name>
    <dbReference type="NCBI Taxonomy" id="2100421"/>
    <lineage>
        <taxon>Viruses</taxon>
        <taxon>Duplodnaviria</taxon>
        <taxon>Heunggongvirae</taxon>
        <taxon>Uroviricota</taxon>
        <taxon>Caudoviricetes</taxon>
        <taxon>Peduoviridae</taxon>
        <taxon>Maltschvirus</taxon>
        <taxon>Maltschvirus maltsch</taxon>
    </lineage>
</organism>
<name>A0A6J5KQ57_9CAUD</name>